<keyword evidence="9" id="KW-0479">Metal-binding</keyword>
<dbReference type="PROSITE" id="PS51371">
    <property type="entry name" value="CBS"/>
    <property type="match status" value="1"/>
</dbReference>
<dbReference type="Gene3D" id="1.25.60.10">
    <property type="entry name" value="MgtE N-terminal domain-like"/>
    <property type="match status" value="1"/>
</dbReference>
<organism evidence="11 12">
    <name type="scientific">Chitinophaga japonensis</name>
    <name type="common">Flexibacter japonensis</name>
    <dbReference type="NCBI Taxonomy" id="104662"/>
    <lineage>
        <taxon>Bacteria</taxon>
        <taxon>Pseudomonadati</taxon>
        <taxon>Bacteroidota</taxon>
        <taxon>Chitinophagia</taxon>
        <taxon>Chitinophagales</taxon>
        <taxon>Chitinophagaceae</taxon>
        <taxon>Chitinophaga</taxon>
    </lineage>
</organism>
<evidence type="ECO:0000256" key="4">
    <source>
        <dbReference type="ARBA" id="ARBA00022692"/>
    </source>
</evidence>
<keyword evidence="9" id="KW-1003">Cell membrane</keyword>
<dbReference type="InterPro" id="IPR006668">
    <property type="entry name" value="Mg_transptr_MgtE_intracell_dom"/>
</dbReference>
<dbReference type="CDD" id="cd04606">
    <property type="entry name" value="CBS_pair_Mg_transporter"/>
    <property type="match status" value="1"/>
</dbReference>
<feature type="domain" description="CBS" evidence="10">
    <location>
        <begin position="199"/>
        <end position="255"/>
    </location>
</feature>
<dbReference type="InterPro" id="IPR038076">
    <property type="entry name" value="MgtE_N_sf"/>
</dbReference>
<keyword evidence="6 9" id="KW-1133">Transmembrane helix</keyword>
<evidence type="ECO:0000313" key="11">
    <source>
        <dbReference type="EMBL" id="TWI88511.1"/>
    </source>
</evidence>
<dbReference type="GO" id="GO:0015095">
    <property type="term" value="F:magnesium ion transmembrane transporter activity"/>
    <property type="evidence" value="ECO:0007669"/>
    <property type="project" value="UniProtKB-UniRule"/>
</dbReference>
<keyword evidence="5 9" id="KW-0460">Magnesium</keyword>
<dbReference type="GO" id="GO:0046872">
    <property type="term" value="F:metal ion binding"/>
    <property type="evidence" value="ECO:0007669"/>
    <property type="project" value="UniProtKB-KW"/>
</dbReference>
<feature type="transmembrane region" description="Helical" evidence="9">
    <location>
        <begin position="430"/>
        <end position="453"/>
    </location>
</feature>
<evidence type="ECO:0000256" key="6">
    <source>
        <dbReference type="ARBA" id="ARBA00022989"/>
    </source>
</evidence>
<dbReference type="GO" id="GO:0005886">
    <property type="term" value="C:plasma membrane"/>
    <property type="evidence" value="ECO:0007669"/>
    <property type="project" value="UniProtKB-SubCell"/>
</dbReference>
<evidence type="ECO:0000256" key="9">
    <source>
        <dbReference type="RuleBase" id="RU362011"/>
    </source>
</evidence>
<keyword evidence="7 9" id="KW-0472">Membrane</keyword>
<protein>
    <recommendedName>
        <fullName evidence="9">Magnesium transporter MgtE</fullName>
    </recommendedName>
</protein>
<keyword evidence="3 9" id="KW-0813">Transport</keyword>
<comment type="caution">
    <text evidence="11">The sequence shown here is derived from an EMBL/GenBank/DDBJ whole genome shotgun (WGS) entry which is preliminary data.</text>
</comment>
<feature type="transmembrane region" description="Helical" evidence="9">
    <location>
        <begin position="390"/>
        <end position="418"/>
    </location>
</feature>
<evidence type="ECO:0000259" key="10">
    <source>
        <dbReference type="PROSITE" id="PS51371"/>
    </source>
</evidence>
<keyword evidence="4 9" id="KW-0812">Transmembrane</keyword>
<dbReference type="SUPFAM" id="SSF158791">
    <property type="entry name" value="MgtE N-terminal domain-like"/>
    <property type="match status" value="1"/>
</dbReference>
<dbReference type="Gene3D" id="3.10.580.10">
    <property type="entry name" value="CBS-domain"/>
    <property type="match status" value="1"/>
</dbReference>
<dbReference type="InterPro" id="IPR036739">
    <property type="entry name" value="SLC41_membr_dom_sf"/>
</dbReference>
<dbReference type="InterPro" id="IPR006669">
    <property type="entry name" value="MgtE_transporter"/>
</dbReference>
<gene>
    <name evidence="11" type="ORF">LX66_2596</name>
</gene>
<dbReference type="Pfam" id="PF00571">
    <property type="entry name" value="CBS"/>
    <property type="match status" value="2"/>
</dbReference>
<dbReference type="Gene3D" id="1.10.357.20">
    <property type="entry name" value="SLC41 divalent cation transporters, integral membrane domain"/>
    <property type="match status" value="1"/>
</dbReference>
<dbReference type="PANTHER" id="PTHR43773:SF1">
    <property type="entry name" value="MAGNESIUM TRANSPORTER MGTE"/>
    <property type="match status" value="1"/>
</dbReference>
<accession>A0A562T4P0</accession>
<dbReference type="Proteomes" id="UP000316778">
    <property type="component" value="Unassembled WGS sequence"/>
</dbReference>
<proteinExistence type="inferred from homology"/>
<name>A0A562T4P0_CHIJA</name>
<feature type="transmembrane region" description="Helical" evidence="9">
    <location>
        <begin position="283"/>
        <end position="303"/>
    </location>
</feature>
<sequence>MENEALLEKFGMLANERNYQELRVYLDDQLITDIAELIYEDPEQADLIITHLSISRAAAAFRILDFPQQEEVIRNLPAAKVAELLNELPADDRAAFLGELHSEAVKELIKLLTPEERRITLSLLGYPETSVGRIMTPDYIAVREEWSVKQVLDYIREHGKDSETIDVIYVIDEKGKLLDDFRIREFLLVSPDTQVHTLMDDRFVALHANDEQEEAIQVFRVENRVALPVIDDQGILLGIVTIDDMLWIANEEHTEDIQKIGGTEALDEPYLDMPLLRLVKKRVGWLVVLFIGEMLTATAMGFFEDEIAKAVVLALFVPLIISSGGNSGSQASTLIIQAMALGEISISDWWRVMRREILSGLMLGGVLGLIGFVRILLWNSLFHTYGDHTFLIGLTVGISLVGVVLWGTLSGSMLPLFLKKLGADPATSSAPFVATLVDVTGLLIYFSVAYTLMRGVLL</sequence>
<dbReference type="AlphaFoldDB" id="A0A562T4P0"/>
<dbReference type="Pfam" id="PF01769">
    <property type="entry name" value="MgtE"/>
    <property type="match status" value="1"/>
</dbReference>
<dbReference type="InterPro" id="IPR000644">
    <property type="entry name" value="CBS_dom"/>
</dbReference>
<dbReference type="PANTHER" id="PTHR43773">
    <property type="entry name" value="MAGNESIUM TRANSPORTER MGTE"/>
    <property type="match status" value="1"/>
</dbReference>
<evidence type="ECO:0000256" key="7">
    <source>
        <dbReference type="ARBA" id="ARBA00023136"/>
    </source>
</evidence>
<evidence type="ECO:0000256" key="1">
    <source>
        <dbReference type="ARBA" id="ARBA00004141"/>
    </source>
</evidence>
<evidence type="ECO:0000313" key="12">
    <source>
        <dbReference type="Proteomes" id="UP000316778"/>
    </source>
</evidence>
<keyword evidence="8" id="KW-0129">CBS domain</keyword>
<feature type="transmembrane region" description="Helical" evidence="9">
    <location>
        <begin position="315"/>
        <end position="336"/>
    </location>
</feature>
<keyword evidence="12" id="KW-1185">Reference proteome</keyword>
<dbReference type="OrthoDB" id="9790355at2"/>
<evidence type="ECO:0000256" key="2">
    <source>
        <dbReference type="ARBA" id="ARBA00009749"/>
    </source>
</evidence>
<evidence type="ECO:0000256" key="3">
    <source>
        <dbReference type="ARBA" id="ARBA00022448"/>
    </source>
</evidence>
<evidence type="ECO:0000256" key="5">
    <source>
        <dbReference type="ARBA" id="ARBA00022842"/>
    </source>
</evidence>
<dbReference type="SMART" id="SM00924">
    <property type="entry name" value="MgtE_N"/>
    <property type="match status" value="1"/>
</dbReference>
<dbReference type="EMBL" id="VLLG01000003">
    <property type="protein sequence ID" value="TWI88511.1"/>
    <property type="molecule type" value="Genomic_DNA"/>
</dbReference>
<dbReference type="InterPro" id="IPR006667">
    <property type="entry name" value="SLC41_membr_dom"/>
</dbReference>
<evidence type="ECO:0000256" key="8">
    <source>
        <dbReference type="PROSITE-ProRule" id="PRU00703"/>
    </source>
</evidence>
<dbReference type="Pfam" id="PF03448">
    <property type="entry name" value="MgtE_N"/>
    <property type="match status" value="1"/>
</dbReference>
<dbReference type="SUPFAM" id="SSF161093">
    <property type="entry name" value="MgtE membrane domain-like"/>
    <property type="match status" value="1"/>
</dbReference>
<feature type="transmembrane region" description="Helical" evidence="9">
    <location>
        <begin position="357"/>
        <end position="378"/>
    </location>
</feature>
<reference evidence="11 12" key="1">
    <citation type="journal article" date="2013" name="Stand. Genomic Sci.">
        <title>Genomic Encyclopedia of Type Strains, Phase I: The one thousand microbial genomes (KMG-I) project.</title>
        <authorList>
            <person name="Kyrpides N.C."/>
            <person name="Woyke T."/>
            <person name="Eisen J.A."/>
            <person name="Garrity G."/>
            <person name="Lilburn T.G."/>
            <person name="Beck B.J."/>
            <person name="Whitman W.B."/>
            <person name="Hugenholtz P."/>
            <person name="Klenk H.P."/>
        </authorList>
    </citation>
    <scope>NUCLEOTIDE SEQUENCE [LARGE SCALE GENOMIC DNA]</scope>
    <source>
        <strain evidence="11 12">DSM 13484</strain>
    </source>
</reference>
<dbReference type="SUPFAM" id="SSF54631">
    <property type="entry name" value="CBS-domain pair"/>
    <property type="match status" value="1"/>
</dbReference>
<dbReference type="InterPro" id="IPR046342">
    <property type="entry name" value="CBS_dom_sf"/>
</dbReference>
<comment type="similarity">
    <text evidence="2 9">Belongs to the SLC41A transporter family.</text>
</comment>
<comment type="subcellular location">
    <subcellularLocation>
        <location evidence="9">Cell membrane</location>
        <topology evidence="9">Multi-pass membrane protein</topology>
    </subcellularLocation>
    <subcellularLocation>
        <location evidence="1">Membrane</location>
        <topology evidence="1">Multi-pass membrane protein</topology>
    </subcellularLocation>
</comment>
<dbReference type="NCBIfam" id="TIGR00400">
    <property type="entry name" value="mgtE"/>
    <property type="match status" value="1"/>
</dbReference>
<dbReference type="RefSeq" id="WP_145713996.1">
    <property type="nucleotide sequence ID" value="NZ_BAAAFY010000001.1"/>
</dbReference>
<comment type="function">
    <text evidence="9">Acts as a magnesium transporter.</text>
</comment>
<comment type="subunit">
    <text evidence="9">Homodimer.</text>
</comment>